<reference evidence="1" key="1">
    <citation type="submission" date="2021-06" db="EMBL/GenBank/DDBJ databases">
        <authorList>
            <person name="Kallberg Y."/>
            <person name="Tangrot J."/>
            <person name="Rosling A."/>
        </authorList>
    </citation>
    <scope>NUCLEOTIDE SEQUENCE</scope>
    <source>
        <strain evidence="1">IN212</strain>
    </source>
</reference>
<organism evidence="1 2">
    <name type="scientific">Racocetra fulgida</name>
    <dbReference type="NCBI Taxonomy" id="60492"/>
    <lineage>
        <taxon>Eukaryota</taxon>
        <taxon>Fungi</taxon>
        <taxon>Fungi incertae sedis</taxon>
        <taxon>Mucoromycota</taxon>
        <taxon>Glomeromycotina</taxon>
        <taxon>Glomeromycetes</taxon>
        <taxon>Diversisporales</taxon>
        <taxon>Gigasporaceae</taxon>
        <taxon>Racocetra</taxon>
    </lineage>
</organism>
<protein>
    <submittedName>
        <fullName evidence="1">16448_t:CDS:1</fullName>
    </submittedName>
</protein>
<evidence type="ECO:0000313" key="2">
    <source>
        <dbReference type="Proteomes" id="UP000789396"/>
    </source>
</evidence>
<dbReference type="Proteomes" id="UP000789396">
    <property type="component" value="Unassembled WGS sequence"/>
</dbReference>
<gene>
    <name evidence="1" type="ORF">RFULGI_LOCUS9243</name>
</gene>
<comment type="caution">
    <text evidence="1">The sequence shown here is derived from an EMBL/GenBank/DDBJ whole genome shotgun (WGS) entry which is preliminary data.</text>
</comment>
<feature type="non-terminal residue" evidence="1">
    <location>
        <position position="1"/>
    </location>
</feature>
<dbReference type="EMBL" id="CAJVPZ010016187">
    <property type="protein sequence ID" value="CAG8671327.1"/>
    <property type="molecule type" value="Genomic_DNA"/>
</dbReference>
<keyword evidence="2" id="KW-1185">Reference proteome</keyword>
<name>A0A9N9EEZ2_9GLOM</name>
<accession>A0A9N9EEZ2</accession>
<sequence>PMFDDQQDDYYSQLQIEYLNLFELSDSESDSIDIDNQHKYLYYIRVDDTFKKLEENLTDMRWNVDL</sequence>
<proteinExistence type="predicted"/>
<evidence type="ECO:0000313" key="1">
    <source>
        <dbReference type="EMBL" id="CAG8671327.1"/>
    </source>
</evidence>
<dbReference type="AlphaFoldDB" id="A0A9N9EEZ2"/>